<feature type="transmembrane region" description="Helical" evidence="1">
    <location>
        <begin position="70"/>
        <end position="92"/>
    </location>
</feature>
<dbReference type="RefSeq" id="WP_116284585.1">
    <property type="nucleotide sequence ID" value="NZ_NBXA01000034.1"/>
</dbReference>
<dbReference type="EMBL" id="NBXA01000034">
    <property type="protein sequence ID" value="RFA06945.1"/>
    <property type="molecule type" value="Genomic_DNA"/>
</dbReference>
<evidence type="ECO:0000313" key="3">
    <source>
        <dbReference type="Proteomes" id="UP000256709"/>
    </source>
</evidence>
<reference evidence="2 3" key="1">
    <citation type="submission" date="2017-04" db="EMBL/GenBank/DDBJ databases">
        <title>Comparative genome analysis of Subtercola boreus.</title>
        <authorList>
            <person name="Cho Y.-J."/>
            <person name="Cho A."/>
            <person name="Kim O.-S."/>
            <person name="Lee J.-I."/>
        </authorList>
    </citation>
    <scope>NUCLEOTIDE SEQUENCE [LARGE SCALE GENOMIC DNA]</scope>
    <source>
        <strain evidence="2 3">P27444</strain>
    </source>
</reference>
<name>A0A3E0VBD3_9MICO</name>
<evidence type="ECO:0000313" key="2">
    <source>
        <dbReference type="EMBL" id="RFA06945.1"/>
    </source>
</evidence>
<dbReference type="AlphaFoldDB" id="A0A3E0VBD3"/>
<accession>A0A3E0VBD3</accession>
<comment type="caution">
    <text evidence="2">The sequence shown here is derived from an EMBL/GenBank/DDBJ whole genome shotgun (WGS) entry which is preliminary data.</text>
</comment>
<feature type="transmembrane region" description="Helical" evidence="1">
    <location>
        <begin position="21"/>
        <end position="39"/>
    </location>
</feature>
<sequence length="192" mass="19777">MSTASLYRRLNRRETHSPLSGLAIVLAVIAILVLAYLGVESVLRLLGAAPLLAAPASLAQGVTDAPSYPAWTLIAGGILVALVGLILVITAFSGARRARHTLTSERSATVIDNEVIASALARHAARAANTSPDNTSVTVTHRTALVRVTPASGSTVDKAAVTGAVEEQLAAYALQPAIRSRVVIETNGKVGA</sequence>
<dbReference type="Proteomes" id="UP000256709">
    <property type="component" value="Unassembled WGS sequence"/>
</dbReference>
<proteinExistence type="predicted"/>
<keyword evidence="1" id="KW-0472">Membrane</keyword>
<evidence type="ECO:0000256" key="1">
    <source>
        <dbReference type="SAM" id="Phobius"/>
    </source>
</evidence>
<keyword evidence="1" id="KW-0812">Transmembrane</keyword>
<keyword evidence="1" id="KW-1133">Transmembrane helix</keyword>
<dbReference type="OrthoDB" id="5126451at2"/>
<gene>
    <name evidence="2" type="ORF">B7R21_17680</name>
</gene>
<protein>
    <submittedName>
        <fullName evidence="2">Uncharacterized protein</fullName>
    </submittedName>
</protein>
<organism evidence="2 3">
    <name type="scientific">Subtercola boreus</name>
    <dbReference type="NCBI Taxonomy" id="120213"/>
    <lineage>
        <taxon>Bacteria</taxon>
        <taxon>Bacillati</taxon>
        <taxon>Actinomycetota</taxon>
        <taxon>Actinomycetes</taxon>
        <taxon>Micrococcales</taxon>
        <taxon>Microbacteriaceae</taxon>
        <taxon>Subtercola</taxon>
    </lineage>
</organism>